<feature type="non-terminal residue" evidence="2">
    <location>
        <position position="1"/>
    </location>
</feature>
<dbReference type="EMBL" id="SGJD01001129">
    <property type="protein sequence ID" value="KAB0401899.1"/>
    <property type="molecule type" value="Genomic_DNA"/>
</dbReference>
<dbReference type="OrthoDB" id="9808285at2759"/>
<feature type="non-terminal residue" evidence="2">
    <location>
        <position position="139"/>
    </location>
</feature>
<dbReference type="AlphaFoldDB" id="A0A6A1Q4L0"/>
<comment type="caution">
    <text evidence="2">The sequence shown here is derived from an EMBL/GenBank/DDBJ whole genome shotgun (WGS) entry which is preliminary data.</text>
</comment>
<gene>
    <name evidence="2" type="ORF">E2I00_011824</name>
</gene>
<evidence type="ECO:0000256" key="1">
    <source>
        <dbReference type="SAM" id="MobiDB-lite"/>
    </source>
</evidence>
<name>A0A6A1Q4L0_BALPH</name>
<accession>A0A6A1Q4L0</accession>
<evidence type="ECO:0000313" key="3">
    <source>
        <dbReference type="Proteomes" id="UP000437017"/>
    </source>
</evidence>
<protein>
    <submittedName>
        <fullName evidence="2">Uncharacterized protein</fullName>
    </submittedName>
</protein>
<organism evidence="2 3">
    <name type="scientific">Balaenoptera physalus</name>
    <name type="common">Fin whale</name>
    <name type="synonym">Balaena physalus</name>
    <dbReference type="NCBI Taxonomy" id="9770"/>
    <lineage>
        <taxon>Eukaryota</taxon>
        <taxon>Metazoa</taxon>
        <taxon>Chordata</taxon>
        <taxon>Craniata</taxon>
        <taxon>Vertebrata</taxon>
        <taxon>Euteleostomi</taxon>
        <taxon>Mammalia</taxon>
        <taxon>Eutheria</taxon>
        <taxon>Laurasiatheria</taxon>
        <taxon>Artiodactyla</taxon>
        <taxon>Whippomorpha</taxon>
        <taxon>Cetacea</taxon>
        <taxon>Mysticeti</taxon>
        <taxon>Balaenopteridae</taxon>
        <taxon>Balaenoptera</taxon>
    </lineage>
</organism>
<dbReference type="Proteomes" id="UP000437017">
    <property type="component" value="Unassembled WGS sequence"/>
</dbReference>
<sequence>ALRDPRAPVQKHGQAREPHHAQPEHTPCQEAQQEGPEEDAGQQRQGHECTAEAIKALVKPKEVKPKIPKGRARKLSQLAYTAHPKLGKRARAHIAKGLRLCWPKSQAKAAAARAAAAPAPAPKGAQAPTKARVEAFICQ</sequence>
<feature type="compositionally biased region" description="Basic and acidic residues" evidence="1">
    <location>
        <begin position="14"/>
        <end position="23"/>
    </location>
</feature>
<keyword evidence="3" id="KW-1185">Reference proteome</keyword>
<reference evidence="2 3" key="1">
    <citation type="journal article" date="2019" name="PLoS ONE">
        <title>Genomic analyses reveal an absence of contemporary introgressive admixture between fin whales and blue whales, despite known hybrids.</title>
        <authorList>
            <person name="Westbury M.V."/>
            <person name="Petersen B."/>
            <person name="Lorenzen E.D."/>
        </authorList>
    </citation>
    <scope>NUCLEOTIDE SEQUENCE [LARGE SCALE GENOMIC DNA]</scope>
    <source>
        <strain evidence="2">FinWhale-01</strain>
    </source>
</reference>
<evidence type="ECO:0000313" key="2">
    <source>
        <dbReference type="EMBL" id="KAB0401899.1"/>
    </source>
</evidence>
<proteinExistence type="predicted"/>
<feature type="region of interest" description="Disordered" evidence="1">
    <location>
        <begin position="1"/>
        <end position="49"/>
    </location>
</feature>